<sequence>MLVGNRLPRETQPPQGFRMPRLPITRLKDLIVLKNDLENVGIYNLIVKHEKQYCAASNSPHTVTMTSYLTRFIDVNLRASLVLKDLKGQKGLTLYHDFHKIYLFLVDVMTSGYNIEGKILTNIEVHVVLRTVWGLCGDCLSRLYTKNQTNNDRDAKTIATDYRTLLRTPVAPVPKYKTLGVYVYLGVRRALRQLLTEAGKILSFKVLMQFFVDGFKISESTKDNLWIVTMNVRKVTKPRLTPKAIGCSLWNCLK</sequence>
<comment type="caution">
    <text evidence="1">The sequence shown here is derived from an EMBL/GenBank/DDBJ whole genome shotgun (WGS) entry which is preliminary data.</text>
</comment>
<dbReference type="Proteomes" id="UP001151699">
    <property type="component" value="Chromosome X"/>
</dbReference>
<protein>
    <submittedName>
        <fullName evidence="1">Uncharacterized protein</fullName>
    </submittedName>
</protein>
<name>A0A9Q0MXF5_9DIPT</name>
<proteinExistence type="predicted"/>
<evidence type="ECO:0000313" key="2">
    <source>
        <dbReference type="Proteomes" id="UP001151699"/>
    </source>
</evidence>
<dbReference type="AlphaFoldDB" id="A0A9Q0MXF5"/>
<accession>A0A9Q0MXF5</accession>
<reference evidence="1" key="1">
    <citation type="submission" date="2022-07" db="EMBL/GenBank/DDBJ databases">
        <authorList>
            <person name="Trinca V."/>
            <person name="Uliana J.V.C."/>
            <person name="Torres T.T."/>
            <person name="Ward R.J."/>
            <person name="Monesi N."/>
        </authorList>
    </citation>
    <scope>NUCLEOTIDE SEQUENCE</scope>
    <source>
        <strain evidence="1">HSMRA1968</strain>
        <tissue evidence="1">Whole embryos</tissue>
    </source>
</reference>
<organism evidence="1 2">
    <name type="scientific">Pseudolycoriella hygida</name>
    <dbReference type="NCBI Taxonomy" id="35572"/>
    <lineage>
        <taxon>Eukaryota</taxon>
        <taxon>Metazoa</taxon>
        <taxon>Ecdysozoa</taxon>
        <taxon>Arthropoda</taxon>
        <taxon>Hexapoda</taxon>
        <taxon>Insecta</taxon>
        <taxon>Pterygota</taxon>
        <taxon>Neoptera</taxon>
        <taxon>Endopterygota</taxon>
        <taxon>Diptera</taxon>
        <taxon>Nematocera</taxon>
        <taxon>Sciaroidea</taxon>
        <taxon>Sciaridae</taxon>
        <taxon>Pseudolycoriella</taxon>
    </lineage>
</organism>
<gene>
    <name evidence="1" type="ORF">Bhyg_12549</name>
</gene>
<dbReference type="EMBL" id="WJQU01000003">
    <property type="protein sequence ID" value="KAJ6639802.1"/>
    <property type="molecule type" value="Genomic_DNA"/>
</dbReference>
<evidence type="ECO:0000313" key="1">
    <source>
        <dbReference type="EMBL" id="KAJ6639802.1"/>
    </source>
</evidence>
<keyword evidence="2" id="KW-1185">Reference proteome</keyword>